<keyword evidence="1" id="KW-0805">Transcription regulation</keyword>
<keyword evidence="2" id="KW-0238">DNA-binding</keyword>
<reference evidence="6" key="1">
    <citation type="journal article" date="2019" name="Int. J. Syst. Evol. Microbiol.">
        <title>The Global Catalogue of Microorganisms (GCM) 10K type strain sequencing project: providing services to taxonomists for standard genome sequencing and annotation.</title>
        <authorList>
            <consortium name="The Broad Institute Genomics Platform"/>
            <consortium name="The Broad Institute Genome Sequencing Center for Infectious Disease"/>
            <person name="Wu L."/>
            <person name="Ma J."/>
        </authorList>
    </citation>
    <scope>NUCLEOTIDE SEQUENCE [LARGE SCALE GENOMIC DNA]</scope>
    <source>
        <strain evidence="6">CGMCC 1.16225</strain>
    </source>
</reference>
<dbReference type="PANTHER" id="PTHR33154">
    <property type="entry name" value="TRANSCRIPTIONAL REGULATOR, ARSR FAMILY"/>
    <property type="match status" value="1"/>
</dbReference>
<dbReference type="EMBL" id="JBHUGZ010000007">
    <property type="protein sequence ID" value="MFD1982784.1"/>
    <property type="molecule type" value="Genomic_DNA"/>
</dbReference>
<keyword evidence="3" id="KW-0804">Transcription</keyword>
<dbReference type="SMART" id="SM00418">
    <property type="entry name" value="HTH_ARSR"/>
    <property type="match status" value="1"/>
</dbReference>
<evidence type="ECO:0000256" key="3">
    <source>
        <dbReference type="ARBA" id="ARBA00023163"/>
    </source>
</evidence>
<protein>
    <submittedName>
        <fullName evidence="5">Metalloregulator ArsR/SmtB family transcription factor</fullName>
    </submittedName>
</protein>
<organism evidence="5 6">
    <name type="scientific">Mesorhizobium newzealandense</name>
    <dbReference type="NCBI Taxonomy" id="1300302"/>
    <lineage>
        <taxon>Bacteria</taxon>
        <taxon>Pseudomonadati</taxon>
        <taxon>Pseudomonadota</taxon>
        <taxon>Alphaproteobacteria</taxon>
        <taxon>Hyphomicrobiales</taxon>
        <taxon>Phyllobacteriaceae</taxon>
        <taxon>Mesorhizobium</taxon>
    </lineage>
</organism>
<dbReference type="PROSITE" id="PS50987">
    <property type="entry name" value="HTH_ARSR_2"/>
    <property type="match status" value="1"/>
</dbReference>
<gene>
    <name evidence="5" type="ORF">ACFSOZ_08865</name>
</gene>
<comment type="caution">
    <text evidence="5">The sequence shown here is derived from an EMBL/GenBank/DDBJ whole genome shotgun (WGS) entry which is preliminary data.</text>
</comment>
<sequence length="131" mass="14108">MVEETEQASDAESAIGASGAIQRVFEALSSAPRRKILAYLAHSSLTAGEIAARFDMSKPSISQHLSILETAGLIARERQGQFIHYSLVENNLVNTLNGFVQDVCPVSRPLKRESKALAGGKIEVQPAKSDD</sequence>
<dbReference type="InterPro" id="IPR051081">
    <property type="entry name" value="HTH_MetalResp_TranReg"/>
</dbReference>
<keyword evidence="6" id="KW-1185">Reference proteome</keyword>
<dbReference type="NCBIfam" id="NF033788">
    <property type="entry name" value="HTH_metalloreg"/>
    <property type="match status" value="1"/>
</dbReference>
<dbReference type="CDD" id="cd00090">
    <property type="entry name" value="HTH_ARSR"/>
    <property type="match status" value="1"/>
</dbReference>
<dbReference type="InterPro" id="IPR036390">
    <property type="entry name" value="WH_DNA-bd_sf"/>
</dbReference>
<name>A0ABW4UAW2_9HYPH</name>
<dbReference type="RefSeq" id="WP_379096148.1">
    <property type="nucleotide sequence ID" value="NZ_JBHUGZ010000007.1"/>
</dbReference>
<accession>A0ABW4UAW2</accession>
<feature type="domain" description="HTH arsR-type" evidence="4">
    <location>
        <begin position="15"/>
        <end position="107"/>
    </location>
</feature>
<evidence type="ECO:0000259" key="4">
    <source>
        <dbReference type="PROSITE" id="PS50987"/>
    </source>
</evidence>
<dbReference type="PANTHER" id="PTHR33154:SF33">
    <property type="entry name" value="TRANSCRIPTIONAL REPRESSOR SDPR"/>
    <property type="match status" value="1"/>
</dbReference>
<dbReference type="Proteomes" id="UP001597405">
    <property type="component" value="Unassembled WGS sequence"/>
</dbReference>
<evidence type="ECO:0000256" key="2">
    <source>
        <dbReference type="ARBA" id="ARBA00023125"/>
    </source>
</evidence>
<proteinExistence type="predicted"/>
<dbReference type="InterPro" id="IPR036388">
    <property type="entry name" value="WH-like_DNA-bd_sf"/>
</dbReference>
<evidence type="ECO:0000313" key="6">
    <source>
        <dbReference type="Proteomes" id="UP001597405"/>
    </source>
</evidence>
<dbReference type="InterPro" id="IPR001845">
    <property type="entry name" value="HTH_ArsR_DNA-bd_dom"/>
</dbReference>
<dbReference type="Gene3D" id="1.10.10.10">
    <property type="entry name" value="Winged helix-like DNA-binding domain superfamily/Winged helix DNA-binding domain"/>
    <property type="match status" value="1"/>
</dbReference>
<dbReference type="Pfam" id="PF01022">
    <property type="entry name" value="HTH_5"/>
    <property type="match status" value="1"/>
</dbReference>
<dbReference type="InterPro" id="IPR011991">
    <property type="entry name" value="ArsR-like_HTH"/>
</dbReference>
<dbReference type="PRINTS" id="PR00778">
    <property type="entry name" value="HTHARSR"/>
</dbReference>
<dbReference type="SUPFAM" id="SSF46785">
    <property type="entry name" value="Winged helix' DNA-binding domain"/>
    <property type="match status" value="1"/>
</dbReference>
<evidence type="ECO:0000256" key="1">
    <source>
        <dbReference type="ARBA" id="ARBA00023015"/>
    </source>
</evidence>
<evidence type="ECO:0000313" key="5">
    <source>
        <dbReference type="EMBL" id="MFD1982784.1"/>
    </source>
</evidence>